<dbReference type="InterPro" id="IPR008930">
    <property type="entry name" value="Terpenoid_cyclase/PrenylTrfase"/>
</dbReference>
<protein>
    <recommendedName>
        <fullName evidence="3">Prenyltransferase/squalene oxidase-like repeat protein</fullName>
    </recommendedName>
</protein>
<evidence type="ECO:0000313" key="1">
    <source>
        <dbReference type="EMBL" id="TDQ01303.1"/>
    </source>
</evidence>
<evidence type="ECO:0000313" key="2">
    <source>
        <dbReference type="Proteomes" id="UP000295444"/>
    </source>
</evidence>
<accession>A0A4R6SI23</accession>
<dbReference type="EMBL" id="SNXZ01000002">
    <property type="protein sequence ID" value="TDQ01303.1"/>
    <property type="molecule type" value="Genomic_DNA"/>
</dbReference>
<name>A0A4R6SI23_LABRH</name>
<comment type="caution">
    <text evidence="1">The sequence shown here is derived from an EMBL/GenBank/DDBJ whole genome shotgun (WGS) entry which is preliminary data.</text>
</comment>
<evidence type="ECO:0008006" key="3">
    <source>
        <dbReference type="Google" id="ProtNLM"/>
    </source>
</evidence>
<dbReference type="Proteomes" id="UP000295444">
    <property type="component" value="Unassembled WGS sequence"/>
</dbReference>
<sequence>MMLDDAERFITLNGRVLERRRFAFLFRDGPAAPVLAALDAYRNDDGGYGHALEPDGRGPGSQPVHVLSALDVLTELDAVGEHAKGICDYLASITGPDGGAPFVHPNIREHPRAPWWEVTEDGSGSLLPTAAIAGHLHRAGVTHPWLDGADSFCWQRIEHLTGTHAYEASACARFLDHVPDRPRAQAAAKRLGALVREQDLIAFAGDVREGEAHKPHVYAPSPDSVAAAWFSEAELQASLDELAAEQREDGGWPIHFLVWTPVTEFEWRPIATIGALQTLRAYRS</sequence>
<dbReference type="RefSeq" id="WP_243754048.1">
    <property type="nucleotide sequence ID" value="NZ_SNXZ01000002.1"/>
</dbReference>
<dbReference type="SUPFAM" id="SSF48239">
    <property type="entry name" value="Terpenoid cyclases/Protein prenyltransferases"/>
    <property type="match status" value="1"/>
</dbReference>
<organism evidence="1 2">
    <name type="scientific">Labedaea rhizosphaerae</name>
    <dbReference type="NCBI Taxonomy" id="598644"/>
    <lineage>
        <taxon>Bacteria</taxon>
        <taxon>Bacillati</taxon>
        <taxon>Actinomycetota</taxon>
        <taxon>Actinomycetes</taxon>
        <taxon>Pseudonocardiales</taxon>
        <taxon>Pseudonocardiaceae</taxon>
        <taxon>Labedaea</taxon>
    </lineage>
</organism>
<gene>
    <name evidence="1" type="ORF">EV186_1021171</name>
</gene>
<dbReference type="AlphaFoldDB" id="A0A4R6SI23"/>
<proteinExistence type="predicted"/>
<reference evidence="1 2" key="1">
    <citation type="submission" date="2019-03" db="EMBL/GenBank/DDBJ databases">
        <title>Genomic Encyclopedia of Type Strains, Phase IV (KMG-IV): sequencing the most valuable type-strain genomes for metagenomic binning, comparative biology and taxonomic classification.</title>
        <authorList>
            <person name="Goeker M."/>
        </authorList>
    </citation>
    <scope>NUCLEOTIDE SEQUENCE [LARGE SCALE GENOMIC DNA]</scope>
    <source>
        <strain evidence="1 2">DSM 45361</strain>
    </source>
</reference>
<keyword evidence="2" id="KW-1185">Reference proteome</keyword>